<keyword evidence="3" id="KW-1185">Reference proteome</keyword>
<reference evidence="4" key="1">
    <citation type="submission" date="2025-08" db="UniProtKB">
        <authorList>
            <consortium name="RefSeq"/>
        </authorList>
    </citation>
    <scope>IDENTIFICATION</scope>
    <source>
        <tissue evidence="4">Muscle</tissue>
    </source>
</reference>
<dbReference type="Gene3D" id="1.20.1270.250">
    <property type="match status" value="1"/>
</dbReference>
<keyword evidence="1" id="KW-0175">Coiled coil</keyword>
<evidence type="ECO:0000259" key="2">
    <source>
        <dbReference type="Pfam" id="PF18397"/>
    </source>
</evidence>
<evidence type="ECO:0000313" key="4">
    <source>
        <dbReference type="RefSeq" id="XP_022236870.1"/>
    </source>
</evidence>
<accession>A0ABM1RZR5</accession>
<feature type="coiled-coil region" evidence="1">
    <location>
        <begin position="57"/>
        <end position="84"/>
    </location>
</feature>
<feature type="domain" description="IKBKB scaffold dimerization" evidence="2">
    <location>
        <begin position="4"/>
        <end position="130"/>
    </location>
</feature>
<dbReference type="InterPro" id="IPR046375">
    <property type="entry name" value="IKBKB_SDD_sf"/>
</dbReference>
<dbReference type="InterPro" id="IPR041185">
    <property type="entry name" value="IKBKB_SDD"/>
</dbReference>
<dbReference type="GeneID" id="106477657"/>
<evidence type="ECO:0000256" key="1">
    <source>
        <dbReference type="SAM" id="Coils"/>
    </source>
</evidence>
<organism evidence="3 4">
    <name type="scientific">Limulus polyphemus</name>
    <name type="common">Atlantic horseshoe crab</name>
    <dbReference type="NCBI Taxonomy" id="6850"/>
    <lineage>
        <taxon>Eukaryota</taxon>
        <taxon>Metazoa</taxon>
        <taxon>Ecdysozoa</taxon>
        <taxon>Arthropoda</taxon>
        <taxon>Chelicerata</taxon>
        <taxon>Merostomata</taxon>
        <taxon>Xiphosura</taxon>
        <taxon>Limulidae</taxon>
        <taxon>Limulus</taxon>
    </lineage>
</organism>
<dbReference type="Pfam" id="PF18397">
    <property type="entry name" value="IKBKB_SDD"/>
    <property type="match status" value="1"/>
</dbReference>
<protein>
    <submittedName>
        <fullName evidence="4">Inhibitor of nuclear factor kappa-B kinase subunit beta-like</fullName>
    </submittedName>
</protein>
<name>A0ABM1RZR5_LIMPO</name>
<evidence type="ECO:0000313" key="3">
    <source>
        <dbReference type="Proteomes" id="UP000694941"/>
    </source>
</evidence>
<sequence length="135" mass="15634">MYMMSKTSKIHKKTMKMITEMCRLSAVTEFFQASVQQDLRRYEEQAKNIGLSCNSLKESWKQSIDIVEKNIQRLQATVGSLESRSSTINTKSIDLQRSPYAKAKQVNPLEEVTQTVMTAYDRLKRRPKGNYTFNV</sequence>
<gene>
    <name evidence="4" type="primary">LOC106477657</name>
</gene>
<dbReference type="Proteomes" id="UP000694941">
    <property type="component" value="Unplaced"/>
</dbReference>
<dbReference type="RefSeq" id="XP_022236870.1">
    <property type="nucleotide sequence ID" value="XM_022381162.1"/>
</dbReference>
<proteinExistence type="predicted"/>